<comment type="catalytic activity">
    <reaction evidence="1">
        <text>S-ubiquitinyl-[E2 ubiquitin-conjugating enzyme]-L-cysteine + [acceptor protein]-L-lysine = [E2 ubiquitin-conjugating enzyme]-L-cysteine + N(6)-ubiquitinyl-[acceptor protein]-L-lysine.</text>
        <dbReference type="EC" id="2.3.2.27"/>
    </reaction>
</comment>
<dbReference type="InterPro" id="IPR013010">
    <property type="entry name" value="Znf_SIAH"/>
</dbReference>
<dbReference type="Proteomes" id="UP000822688">
    <property type="component" value="Chromosome 2"/>
</dbReference>
<evidence type="ECO:0000313" key="14">
    <source>
        <dbReference type="Proteomes" id="UP000822688"/>
    </source>
</evidence>
<protein>
    <recommendedName>
        <fullName evidence="4">RING-type E3 ubiquitin transferase</fullName>
        <ecNumber evidence="4">2.3.2.27</ecNumber>
    </recommendedName>
</protein>
<dbReference type="Pfam" id="PF21361">
    <property type="entry name" value="Sina_ZnF"/>
    <property type="match status" value="1"/>
</dbReference>
<evidence type="ECO:0000256" key="2">
    <source>
        <dbReference type="ARBA" id="ARBA00004906"/>
    </source>
</evidence>
<evidence type="ECO:0000256" key="7">
    <source>
        <dbReference type="ARBA" id="ARBA00022771"/>
    </source>
</evidence>
<reference evidence="13" key="1">
    <citation type="submission" date="2020-06" db="EMBL/GenBank/DDBJ databases">
        <title>WGS assembly of Ceratodon purpureus strain R40.</title>
        <authorList>
            <person name="Carey S.B."/>
            <person name="Jenkins J."/>
            <person name="Shu S."/>
            <person name="Lovell J.T."/>
            <person name="Sreedasyam A."/>
            <person name="Maumus F."/>
            <person name="Tiley G.P."/>
            <person name="Fernandez-Pozo N."/>
            <person name="Barry K."/>
            <person name="Chen C."/>
            <person name="Wang M."/>
            <person name="Lipzen A."/>
            <person name="Daum C."/>
            <person name="Saski C.A."/>
            <person name="Payton A.C."/>
            <person name="Mcbreen J.C."/>
            <person name="Conrad R.E."/>
            <person name="Kollar L.M."/>
            <person name="Olsson S."/>
            <person name="Huttunen S."/>
            <person name="Landis J.B."/>
            <person name="Wickett N.J."/>
            <person name="Johnson M.G."/>
            <person name="Rensing S.A."/>
            <person name="Grimwood J."/>
            <person name="Schmutz J."/>
            <person name="Mcdaniel S.F."/>
        </authorList>
    </citation>
    <scope>NUCLEOTIDE SEQUENCE</scope>
    <source>
        <strain evidence="13">R40</strain>
    </source>
</reference>
<evidence type="ECO:0000256" key="5">
    <source>
        <dbReference type="ARBA" id="ARBA00022679"/>
    </source>
</evidence>
<dbReference type="EMBL" id="CM026422">
    <property type="protein sequence ID" value="KAG0587671.1"/>
    <property type="molecule type" value="Genomic_DNA"/>
</dbReference>
<keyword evidence="14" id="KW-1185">Reference proteome</keyword>
<evidence type="ECO:0000256" key="4">
    <source>
        <dbReference type="ARBA" id="ARBA00012483"/>
    </source>
</evidence>
<proteinExistence type="inferred from homology"/>
<evidence type="ECO:0000256" key="3">
    <source>
        <dbReference type="ARBA" id="ARBA00009119"/>
    </source>
</evidence>
<keyword evidence="7 10" id="KW-0863">Zinc-finger</keyword>
<dbReference type="PANTHER" id="PTHR10315:SF117">
    <property type="entry name" value="RING-TYPE E3 UBIQUITIN TRANSFERASE"/>
    <property type="match status" value="1"/>
</dbReference>
<keyword evidence="6" id="KW-0479">Metal-binding</keyword>
<evidence type="ECO:0000256" key="1">
    <source>
        <dbReference type="ARBA" id="ARBA00000900"/>
    </source>
</evidence>
<dbReference type="Pfam" id="PF21362">
    <property type="entry name" value="Sina_RING"/>
    <property type="match status" value="1"/>
</dbReference>
<dbReference type="PROSITE" id="PS51081">
    <property type="entry name" value="ZF_SIAH"/>
    <property type="match status" value="1"/>
</dbReference>
<dbReference type="InterPro" id="IPR049548">
    <property type="entry name" value="Sina-like_RING"/>
</dbReference>
<evidence type="ECO:0000256" key="9">
    <source>
        <dbReference type="ARBA" id="ARBA00022833"/>
    </source>
</evidence>
<dbReference type="PROSITE" id="PS50089">
    <property type="entry name" value="ZF_RING_2"/>
    <property type="match status" value="1"/>
</dbReference>
<sequence>MKRKYEFDEEIAECPLCNEFLCPPIHQCKNGHVACAGCCEKLKSKECPTCRAKPFAHSRNLGLEKMIESLQSACVHAPYGCTEVVKLKKEKHVEDACDYRQFKCPVPACSYTGPKREVPEHFRTLHNASVYRDPSGIRTRKFHIQYWKLNDRPHIVFVLDTELFVAHIHEVNNKCDLRFIMFACSSFGNDSLKYNIQITVKSKEGVSSTSKLDNALAFNNQTTGNIWEKDNLIILPNVDPTSELTLTLTLL</sequence>
<dbReference type="GO" id="GO:0061630">
    <property type="term" value="F:ubiquitin protein ligase activity"/>
    <property type="evidence" value="ECO:0007669"/>
    <property type="project" value="UniProtKB-EC"/>
</dbReference>
<feature type="domain" description="RING-type" evidence="11">
    <location>
        <begin position="14"/>
        <end position="51"/>
    </location>
</feature>
<comment type="pathway">
    <text evidence="2">Protein modification; protein ubiquitination.</text>
</comment>
<gene>
    <name evidence="13" type="ORF">KC19_2G182200</name>
</gene>
<name>A0A8T0IY98_CERPU</name>
<evidence type="ECO:0000313" key="13">
    <source>
        <dbReference type="EMBL" id="KAG0587671.1"/>
    </source>
</evidence>
<evidence type="ECO:0000256" key="10">
    <source>
        <dbReference type="PROSITE-ProRule" id="PRU00455"/>
    </source>
</evidence>
<evidence type="ECO:0000259" key="11">
    <source>
        <dbReference type="PROSITE" id="PS50089"/>
    </source>
</evidence>
<dbReference type="CDD" id="cd16571">
    <property type="entry name" value="RING-HC_SIAHs"/>
    <property type="match status" value="1"/>
</dbReference>
<dbReference type="InterPro" id="IPR052088">
    <property type="entry name" value="E3_ubiquitin-ligase_SINA"/>
</dbReference>
<evidence type="ECO:0000256" key="8">
    <source>
        <dbReference type="ARBA" id="ARBA00022786"/>
    </source>
</evidence>
<dbReference type="EC" id="2.3.2.27" evidence="4"/>
<accession>A0A8T0IY98</accession>
<dbReference type="AlphaFoldDB" id="A0A8T0IY98"/>
<keyword evidence="8" id="KW-0833">Ubl conjugation pathway</keyword>
<keyword evidence="9" id="KW-0862">Zinc</keyword>
<dbReference type="GO" id="GO:0008270">
    <property type="term" value="F:zinc ion binding"/>
    <property type="evidence" value="ECO:0007669"/>
    <property type="project" value="UniProtKB-KW"/>
</dbReference>
<feature type="domain" description="SIAH-type" evidence="12">
    <location>
        <begin position="69"/>
        <end position="127"/>
    </location>
</feature>
<dbReference type="PANTHER" id="PTHR10315">
    <property type="entry name" value="E3 UBIQUITIN PROTEIN LIGASE SIAH"/>
    <property type="match status" value="1"/>
</dbReference>
<keyword evidence="5" id="KW-0808">Transferase</keyword>
<dbReference type="SUPFAM" id="SSF49599">
    <property type="entry name" value="TRAF domain-like"/>
    <property type="match status" value="1"/>
</dbReference>
<dbReference type="InterPro" id="IPR013083">
    <property type="entry name" value="Znf_RING/FYVE/PHD"/>
</dbReference>
<dbReference type="SUPFAM" id="SSF57850">
    <property type="entry name" value="RING/U-box"/>
    <property type="match status" value="1"/>
</dbReference>
<dbReference type="InterPro" id="IPR001841">
    <property type="entry name" value="Znf_RING"/>
</dbReference>
<evidence type="ECO:0000256" key="6">
    <source>
        <dbReference type="ARBA" id="ARBA00022723"/>
    </source>
</evidence>
<dbReference type="Gene3D" id="3.30.40.10">
    <property type="entry name" value="Zinc/RING finger domain, C3HC4 (zinc finger)"/>
    <property type="match status" value="1"/>
</dbReference>
<comment type="similarity">
    <text evidence="3">Belongs to the SINA (Seven in absentia) family.</text>
</comment>
<organism evidence="13 14">
    <name type="scientific">Ceratodon purpureus</name>
    <name type="common">Fire moss</name>
    <name type="synonym">Dicranum purpureum</name>
    <dbReference type="NCBI Taxonomy" id="3225"/>
    <lineage>
        <taxon>Eukaryota</taxon>
        <taxon>Viridiplantae</taxon>
        <taxon>Streptophyta</taxon>
        <taxon>Embryophyta</taxon>
        <taxon>Bryophyta</taxon>
        <taxon>Bryophytina</taxon>
        <taxon>Bryopsida</taxon>
        <taxon>Dicranidae</taxon>
        <taxon>Pseudoditrichales</taxon>
        <taxon>Ditrichaceae</taxon>
        <taxon>Ceratodon</taxon>
    </lineage>
</organism>
<comment type="caution">
    <text evidence="13">The sequence shown here is derived from an EMBL/GenBank/DDBJ whole genome shotgun (WGS) entry which is preliminary data.</text>
</comment>
<dbReference type="GO" id="GO:0005737">
    <property type="term" value="C:cytoplasm"/>
    <property type="evidence" value="ECO:0007669"/>
    <property type="project" value="TreeGrafter"/>
</dbReference>
<evidence type="ECO:0000259" key="12">
    <source>
        <dbReference type="PROSITE" id="PS51081"/>
    </source>
</evidence>